<gene>
    <name evidence="1" type="ORF">FSB_LOCUS21654</name>
</gene>
<dbReference type="EMBL" id="OIVN01001424">
    <property type="protein sequence ID" value="SPC93772.1"/>
    <property type="molecule type" value="Genomic_DNA"/>
</dbReference>
<evidence type="ECO:0000313" key="1">
    <source>
        <dbReference type="EMBL" id="SPC93772.1"/>
    </source>
</evidence>
<accession>A0A2N9G2K1</accession>
<reference evidence="1" key="1">
    <citation type="submission" date="2018-02" db="EMBL/GenBank/DDBJ databases">
        <authorList>
            <person name="Cohen D.B."/>
            <person name="Kent A.D."/>
        </authorList>
    </citation>
    <scope>NUCLEOTIDE SEQUENCE</scope>
</reference>
<name>A0A2N9G2K1_FAGSY</name>
<sequence>MSDIVEVLQYDDMQCGTGIDIGYFAARFLKKPKIERYGLADLGGEVGLMDIKKPIVIGEIFQDWSGKEFSKEEIKYVVHKAYTSYVIMERLFQPKDLFSWVWNPFSSLRSA</sequence>
<dbReference type="InterPro" id="IPR036397">
    <property type="entry name" value="RNaseH_sf"/>
</dbReference>
<dbReference type="GO" id="GO:0003676">
    <property type="term" value="F:nucleic acid binding"/>
    <property type="evidence" value="ECO:0007669"/>
    <property type="project" value="InterPro"/>
</dbReference>
<dbReference type="Gene3D" id="3.30.420.10">
    <property type="entry name" value="Ribonuclease H-like superfamily/Ribonuclease H"/>
    <property type="match status" value="1"/>
</dbReference>
<organism evidence="1">
    <name type="scientific">Fagus sylvatica</name>
    <name type="common">Beechnut</name>
    <dbReference type="NCBI Taxonomy" id="28930"/>
    <lineage>
        <taxon>Eukaryota</taxon>
        <taxon>Viridiplantae</taxon>
        <taxon>Streptophyta</taxon>
        <taxon>Embryophyta</taxon>
        <taxon>Tracheophyta</taxon>
        <taxon>Spermatophyta</taxon>
        <taxon>Magnoliopsida</taxon>
        <taxon>eudicotyledons</taxon>
        <taxon>Gunneridae</taxon>
        <taxon>Pentapetalae</taxon>
        <taxon>rosids</taxon>
        <taxon>fabids</taxon>
        <taxon>Fagales</taxon>
        <taxon>Fagaceae</taxon>
        <taxon>Fagus</taxon>
    </lineage>
</organism>
<dbReference type="AlphaFoldDB" id="A0A2N9G2K1"/>
<proteinExistence type="predicted"/>
<protein>
    <submittedName>
        <fullName evidence="1">Uncharacterized protein</fullName>
    </submittedName>
</protein>